<accession>A0AA37P9E0</accession>
<keyword evidence="3" id="KW-1185">Reference proteome</keyword>
<proteinExistence type="predicted"/>
<evidence type="ECO:0000313" key="3">
    <source>
        <dbReference type="Proteomes" id="UP001055115"/>
    </source>
</evidence>
<feature type="region of interest" description="Disordered" evidence="1">
    <location>
        <begin position="1"/>
        <end position="23"/>
    </location>
</feature>
<dbReference type="GeneID" id="73329071"/>
<dbReference type="EMBL" id="BQXU01000022">
    <property type="protein sequence ID" value="GKT48088.1"/>
    <property type="molecule type" value="Genomic_DNA"/>
</dbReference>
<sequence>MGNSNIQMNQLSMTHPTTTTNPFNGYQQQEIFYQQPSWGYPVVTQTTNSRFMPINGNATQPMYYSHQFAFAAGENDSGNGTNVFGDDL</sequence>
<organism evidence="2 3">
    <name type="scientific">Colletotrichum spaethianum</name>
    <dbReference type="NCBI Taxonomy" id="700344"/>
    <lineage>
        <taxon>Eukaryota</taxon>
        <taxon>Fungi</taxon>
        <taxon>Dikarya</taxon>
        <taxon>Ascomycota</taxon>
        <taxon>Pezizomycotina</taxon>
        <taxon>Sordariomycetes</taxon>
        <taxon>Hypocreomycetidae</taxon>
        <taxon>Glomerellales</taxon>
        <taxon>Glomerellaceae</taxon>
        <taxon>Colletotrichum</taxon>
        <taxon>Colletotrichum spaethianum species complex</taxon>
    </lineage>
</organism>
<reference evidence="2 3" key="1">
    <citation type="submission" date="2022-03" db="EMBL/GenBank/DDBJ databases">
        <title>Genome data of Colletotrichum spp.</title>
        <authorList>
            <person name="Utami Y.D."/>
            <person name="Hiruma K."/>
        </authorList>
    </citation>
    <scope>NUCLEOTIDE SEQUENCE [LARGE SCALE GENOMIC DNA]</scope>
    <source>
        <strain evidence="2 3">MAFF 239500</strain>
    </source>
</reference>
<comment type="caution">
    <text evidence="2">The sequence shown here is derived from an EMBL/GenBank/DDBJ whole genome shotgun (WGS) entry which is preliminary data.</text>
</comment>
<name>A0AA37P9E0_9PEZI</name>
<protein>
    <submittedName>
        <fullName evidence="2">Uncharacterized protein</fullName>
    </submittedName>
</protein>
<evidence type="ECO:0000313" key="2">
    <source>
        <dbReference type="EMBL" id="GKT48088.1"/>
    </source>
</evidence>
<evidence type="ECO:0000256" key="1">
    <source>
        <dbReference type="SAM" id="MobiDB-lite"/>
    </source>
</evidence>
<gene>
    <name evidence="2" type="ORF">ColSpa_08269</name>
</gene>
<dbReference type="Proteomes" id="UP001055115">
    <property type="component" value="Unassembled WGS sequence"/>
</dbReference>
<dbReference type="AlphaFoldDB" id="A0AA37P9E0"/>
<dbReference type="RefSeq" id="XP_049130438.1">
    <property type="nucleotide sequence ID" value="XM_049274481.1"/>
</dbReference>